<sequence length="73" mass="8476">MQCKNCMESARAFRKFCVTTTRRRRENFEDFKWKKQRANRAPGYRQQAAGSRQQAPGESVTARLSSFNARNGT</sequence>
<organism evidence="2 3">
    <name type="scientific">Ceratitis capitata</name>
    <name type="common">Mediterranean fruit fly</name>
    <name type="synonym">Tephritis capitata</name>
    <dbReference type="NCBI Taxonomy" id="7213"/>
    <lineage>
        <taxon>Eukaryota</taxon>
        <taxon>Metazoa</taxon>
        <taxon>Ecdysozoa</taxon>
        <taxon>Arthropoda</taxon>
        <taxon>Hexapoda</taxon>
        <taxon>Insecta</taxon>
        <taxon>Pterygota</taxon>
        <taxon>Neoptera</taxon>
        <taxon>Endopterygota</taxon>
        <taxon>Diptera</taxon>
        <taxon>Brachycera</taxon>
        <taxon>Muscomorpha</taxon>
        <taxon>Tephritoidea</taxon>
        <taxon>Tephritidae</taxon>
        <taxon>Ceratitis</taxon>
        <taxon>Ceratitis</taxon>
    </lineage>
</organism>
<evidence type="ECO:0000313" key="2">
    <source>
        <dbReference type="EMBL" id="CAD6999539.1"/>
    </source>
</evidence>
<comment type="caution">
    <text evidence="2">The sequence shown here is derived from an EMBL/GenBank/DDBJ whole genome shotgun (WGS) entry which is preliminary data.</text>
</comment>
<proteinExistence type="predicted"/>
<dbReference type="EMBL" id="CAJHJT010000012">
    <property type="protein sequence ID" value="CAD6999539.1"/>
    <property type="molecule type" value="Genomic_DNA"/>
</dbReference>
<evidence type="ECO:0000313" key="3">
    <source>
        <dbReference type="Proteomes" id="UP000606786"/>
    </source>
</evidence>
<name>A0A811UKH5_CERCA</name>
<accession>A0A811UKH5</accession>
<keyword evidence="3" id="KW-1185">Reference proteome</keyword>
<dbReference type="Proteomes" id="UP000606786">
    <property type="component" value="Unassembled WGS sequence"/>
</dbReference>
<dbReference type="AlphaFoldDB" id="A0A811UKH5"/>
<feature type="region of interest" description="Disordered" evidence="1">
    <location>
        <begin position="37"/>
        <end position="73"/>
    </location>
</feature>
<protein>
    <submittedName>
        <fullName evidence="2">(Mediterranean fruit fly) hypothetical protein</fullName>
    </submittedName>
</protein>
<feature type="compositionally biased region" description="Polar residues" evidence="1">
    <location>
        <begin position="48"/>
        <end position="73"/>
    </location>
</feature>
<gene>
    <name evidence="2" type="ORF">CCAP1982_LOCUS8060</name>
</gene>
<reference evidence="2" key="1">
    <citation type="submission" date="2020-11" db="EMBL/GenBank/DDBJ databases">
        <authorList>
            <person name="Whitehead M."/>
        </authorList>
    </citation>
    <scope>NUCLEOTIDE SEQUENCE</scope>
    <source>
        <strain evidence="2">EGII</strain>
    </source>
</reference>
<evidence type="ECO:0000256" key="1">
    <source>
        <dbReference type="SAM" id="MobiDB-lite"/>
    </source>
</evidence>